<gene>
    <name evidence="10" type="ORF">D0Y65_041636</name>
    <name evidence="9" type="ORF">glysoja_045933</name>
</gene>
<feature type="coiled-coil region" evidence="5">
    <location>
        <begin position="286"/>
        <end position="327"/>
    </location>
</feature>
<dbReference type="Gramene" id="XM_028347249.1">
    <property type="protein sequence ID" value="XP_028203050.1"/>
    <property type="gene ID" value="LOC114387119"/>
</dbReference>
<dbReference type="SUPFAM" id="SSF144232">
    <property type="entry name" value="HIT/MYND zinc finger-like"/>
    <property type="match status" value="2"/>
</dbReference>
<evidence type="ECO:0000256" key="5">
    <source>
        <dbReference type="SAM" id="Coils"/>
    </source>
</evidence>
<accession>A0A0B2QBV8</accession>
<keyword evidence="11" id="KW-1185">Reference proteome</keyword>
<evidence type="ECO:0000313" key="10">
    <source>
        <dbReference type="EMBL" id="RZB65655.1"/>
    </source>
</evidence>
<proteinExistence type="predicted"/>
<evidence type="ECO:0000256" key="2">
    <source>
        <dbReference type="ARBA" id="ARBA00022771"/>
    </source>
</evidence>
<feature type="transmembrane region" description="Helical" evidence="6">
    <location>
        <begin position="12"/>
        <end position="34"/>
    </location>
</feature>
<dbReference type="GO" id="GO:0008270">
    <property type="term" value="F:zinc ion binding"/>
    <property type="evidence" value="ECO:0007669"/>
    <property type="project" value="UniProtKB-KW"/>
</dbReference>
<dbReference type="GO" id="GO:0005634">
    <property type="term" value="C:nucleus"/>
    <property type="evidence" value="ECO:0007669"/>
    <property type="project" value="TreeGrafter"/>
</dbReference>
<dbReference type="InterPro" id="IPR002893">
    <property type="entry name" value="Znf_MYND"/>
</dbReference>
<evidence type="ECO:0000259" key="8">
    <source>
        <dbReference type="PROSITE" id="PS50865"/>
    </source>
</evidence>
<dbReference type="EMBL" id="QZWG01000015">
    <property type="protein sequence ID" value="RZB65655.1"/>
    <property type="molecule type" value="Genomic_DNA"/>
</dbReference>
<dbReference type="AlphaFoldDB" id="A0A0B2QBV8"/>
<dbReference type="EMBL" id="KN659414">
    <property type="protein sequence ID" value="KHN19101.1"/>
    <property type="molecule type" value="Genomic_DNA"/>
</dbReference>
<dbReference type="PANTHER" id="PTHR12298">
    <property type="entry name" value="PCDC2 PROGRAMMED CELL DEATH PROTEIN 2 -RELATED"/>
    <property type="match status" value="1"/>
</dbReference>
<dbReference type="Proteomes" id="UP000053555">
    <property type="component" value="Unassembled WGS sequence"/>
</dbReference>
<dbReference type="PROSITE" id="PS50089">
    <property type="entry name" value="ZF_RING_2"/>
    <property type="match status" value="1"/>
</dbReference>
<feature type="domain" description="MYND-type" evidence="8">
    <location>
        <begin position="79"/>
        <end position="118"/>
    </location>
</feature>
<dbReference type="Pfam" id="PF13920">
    <property type="entry name" value="zf-C3HC4_3"/>
    <property type="match status" value="1"/>
</dbReference>
<keyword evidence="6" id="KW-1133">Transmembrane helix</keyword>
<dbReference type="Pfam" id="PF01753">
    <property type="entry name" value="zf-MYND"/>
    <property type="match status" value="2"/>
</dbReference>
<dbReference type="PANTHER" id="PTHR12298:SF4">
    <property type="entry name" value="PROGRAMMED CELL DEATH PROTEIN 2"/>
    <property type="match status" value="1"/>
</dbReference>
<keyword evidence="6" id="KW-0812">Transmembrane</keyword>
<evidence type="ECO:0000256" key="3">
    <source>
        <dbReference type="ARBA" id="ARBA00022833"/>
    </source>
</evidence>
<evidence type="ECO:0000313" key="9">
    <source>
        <dbReference type="EMBL" id="KHN19101.1"/>
    </source>
</evidence>
<evidence type="ECO:0000256" key="6">
    <source>
        <dbReference type="SAM" id="Phobius"/>
    </source>
</evidence>
<evidence type="ECO:0000313" key="11">
    <source>
        <dbReference type="Proteomes" id="UP000289340"/>
    </source>
</evidence>
<feature type="domain" description="RING-type" evidence="7">
    <location>
        <begin position="477"/>
        <end position="510"/>
    </location>
</feature>
<dbReference type="Proteomes" id="UP000289340">
    <property type="component" value="Chromosome 15"/>
</dbReference>
<dbReference type="Gene3D" id="6.10.140.2220">
    <property type="match status" value="2"/>
</dbReference>
<name>A0A0B2QBV8_GLYSO</name>
<reference evidence="10 11" key="2">
    <citation type="submission" date="2018-09" db="EMBL/GenBank/DDBJ databases">
        <title>A high-quality reference genome of wild soybean provides a powerful tool to mine soybean genomes.</title>
        <authorList>
            <person name="Xie M."/>
            <person name="Chung C.Y.L."/>
            <person name="Li M.-W."/>
            <person name="Wong F.-L."/>
            <person name="Chan T.-F."/>
            <person name="Lam H.-M."/>
        </authorList>
    </citation>
    <scope>NUCLEOTIDE SEQUENCE [LARGE SCALE GENOMIC DNA]</scope>
    <source>
        <strain evidence="11">cv. W05</strain>
        <tissue evidence="10">Hypocotyl of etiolated seedlings</tissue>
    </source>
</reference>
<dbReference type="InterPro" id="IPR001841">
    <property type="entry name" value="Znf_RING"/>
</dbReference>
<keyword evidence="5" id="KW-0175">Coiled coil</keyword>
<dbReference type="Gene3D" id="3.30.40.10">
    <property type="entry name" value="Zinc/RING finger domain, C3HC4 (zinc finger)"/>
    <property type="match status" value="1"/>
</dbReference>
<evidence type="ECO:0000259" key="7">
    <source>
        <dbReference type="PROSITE" id="PS50089"/>
    </source>
</evidence>
<dbReference type="FunFam" id="6.10.140.2220:FF:000062">
    <property type="entry name" value="Uncharacterized protein"/>
    <property type="match status" value="1"/>
</dbReference>
<evidence type="ECO:0000256" key="4">
    <source>
        <dbReference type="PROSITE-ProRule" id="PRU00134"/>
    </source>
</evidence>
<protein>
    <submittedName>
        <fullName evidence="9 10">Nuclear-pore anchor</fullName>
    </submittedName>
</protein>
<organism evidence="9">
    <name type="scientific">Glycine soja</name>
    <name type="common">Wild soybean</name>
    <dbReference type="NCBI Taxonomy" id="3848"/>
    <lineage>
        <taxon>Eukaryota</taxon>
        <taxon>Viridiplantae</taxon>
        <taxon>Streptophyta</taxon>
        <taxon>Embryophyta</taxon>
        <taxon>Tracheophyta</taxon>
        <taxon>Spermatophyta</taxon>
        <taxon>Magnoliopsida</taxon>
        <taxon>eudicotyledons</taxon>
        <taxon>Gunneridae</taxon>
        <taxon>Pentapetalae</taxon>
        <taxon>rosids</taxon>
        <taxon>fabids</taxon>
        <taxon>Fabales</taxon>
        <taxon>Fabaceae</taxon>
        <taxon>Papilionoideae</taxon>
        <taxon>50 kb inversion clade</taxon>
        <taxon>NPAAA clade</taxon>
        <taxon>indigoferoid/millettioid clade</taxon>
        <taxon>Phaseoleae</taxon>
        <taxon>Glycine</taxon>
        <taxon>Glycine subgen. Soja</taxon>
    </lineage>
</organism>
<dbReference type="PROSITE" id="PS50865">
    <property type="entry name" value="ZF_MYND_2"/>
    <property type="match status" value="2"/>
</dbReference>
<feature type="domain" description="MYND-type" evidence="8">
    <location>
        <begin position="186"/>
        <end position="223"/>
    </location>
</feature>
<keyword evidence="3" id="KW-0862">Zinc</keyword>
<keyword evidence="2 4" id="KW-0863">Zinc-finger</keyword>
<reference evidence="9" key="1">
    <citation type="submission" date="2014-07" db="EMBL/GenBank/DDBJ databases">
        <title>Identification of a novel salt tolerance gene in wild soybean by whole-genome sequencing.</title>
        <authorList>
            <person name="Lam H.-M."/>
            <person name="Qi X."/>
            <person name="Li M.-W."/>
            <person name="Liu X."/>
            <person name="Xie M."/>
            <person name="Ni M."/>
            <person name="Xu X."/>
        </authorList>
    </citation>
    <scope>NUCLEOTIDE SEQUENCE [LARGE SCALE GENOMIC DNA]</scope>
    <source>
        <tissue evidence="9">Root</tissue>
    </source>
</reference>
<evidence type="ECO:0000256" key="1">
    <source>
        <dbReference type="ARBA" id="ARBA00022723"/>
    </source>
</evidence>
<keyword evidence="1" id="KW-0479">Metal-binding</keyword>
<dbReference type="InterPro" id="IPR013083">
    <property type="entry name" value="Znf_RING/FYVE/PHD"/>
</dbReference>
<keyword evidence="6" id="KW-0472">Membrane</keyword>
<sequence length="522" mass="59355">MLAYGVHLNELNLKCVLMIILMMILPILGLFFWLENKLSHNSSEANHYSKWKEHLQISDEINTLFCEQDENSTSAHCACSFCGRLSNIVTRCSRCKAAIYCSNACHVKHWRICHKYECVEKEGSQDQQESPFHGTHCLIMEPENGKFSFSEVIEQRSYKGDVYYVEGGENSAEVSDETALKCNDGCAVCGNPSSKVCSRCKAIKYCSQTCQHFDWRSGHKFQCLVEKANTTEKAIVNQGRPANGNVVNLTNSDEVEDNAHSSSPLRLEFYSGNTSSKALTRSSLSLEATNNAQKEIQDQLRSLEEELAKIKEENMSLLSERDAWEVRARNSIDRLYSFRKENEHQLFILKHENELMSNAEKQSRQMVNSLSQRLHCLQIAVESGVEERKKQEEYIHMLQNECAKVKIELQEQNKCVERLTVELDKNTQFPRRITEETGQILVNALSEIAAVESNANCAEVSLPISLSRNPTFTTQGCSICLANEKNMAFGCGHMTCLECGSKIRKCHICRRKITIRIRLFPD</sequence>